<keyword evidence="7 12" id="KW-0472">Membrane</keyword>
<evidence type="ECO:0000256" key="13">
    <source>
        <dbReference type="SAM" id="SignalP"/>
    </source>
</evidence>
<evidence type="ECO:0000256" key="6">
    <source>
        <dbReference type="ARBA" id="ARBA00022989"/>
    </source>
</evidence>
<dbReference type="Pfam" id="PF07654">
    <property type="entry name" value="C1-set"/>
    <property type="match status" value="1"/>
</dbReference>
<feature type="transmembrane region" description="Helical" evidence="12">
    <location>
        <begin position="302"/>
        <end position="323"/>
    </location>
</feature>
<dbReference type="GO" id="GO:0006955">
    <property type="term" value="P:immune response"/>
    <property type="evidence" value="ECO:0007669"/>
    <property type="project" value="TreeGrafter"/>
</dbReference>
<feature type="domain" description="Ig-like" evidence="14">
    <location>
        <begin position="202"/>
        <end position="283"/>
    </location>
</feature>
<evidence type="ECO:0000256" key="1">
    <source>
        <dbReference type="ARBA" id="ARBA00004479"/>
    </source>
</evidence>
<dbReference type="PANTHER" id="PTHR16675:SF242">
    <property type="entry name" value="MAJOR HISTOCOMPATIBILITY COMPLEX CLASS I-RELATED GENE PROTEIN"/>
    <property type="match status" value="1"/>
</dbReference>
<keyword evidence="16" id="KW-1185">Reference proteome</keyword>
<evidence type="ECO:0000256" key="2">
    <source>
        <dbReference type="ARBA" id="ARBA00022451"/>
    </source>
</evidence>
<dbReference type="InterPro" id="IPR007110">
    <property type="entry name" value="Ig-like_dom"/>
</dbReference>
<dbReference type="GeneID" id="115603461"/>
<feature type="compositionally biased region" description="Polar residues" evidence="11">
    <location>
        <begin position="339"/>
        <end position="355"/>
    </location>
</feature>
<sequence>MGPGCAVGLLLLLHLGGAARVLHSLRYFDVAVSEPSPGVPQYQEVGYVDGNPFVRYDSESQRVEPQTHWIEANVDQEYWDRQTQIARSSQQIDSGNLDTARDRYNQSRGGHTLQRMYGCDLLDDGSTRGYRQLAYDGKDFIAFDMATMTFIAADAAAQITKRKWEHDGAVAEGWKNYLQNICVEWLKKYVRYGQAVLERREPPVVRVSGKEEEDGILTLTCRAHGFYPRPISLSWLKDGEIRDQDTLWGSIAPNSDGTYYTWASIEANPRDKDRFRCQVEHASLLQPGLYAWEPHSDHSTTVVLVAVAVVMIMIATVTGLIFWKYKLKKNKGKDGYHTASGTDMGSASSPPDTCA</sequence>
<dbReference type="GO" id="GO:0009897">
    <property type="term" value="C:external side of plasma membrane"/>
    <property type="evidence" value="ECO:0007669"/>
    <property type="project" value="TreeGrafter"/>
</dbReference>
<dbReference type="InterPro" id="IPR037055">
    <property type="entry name" value="MHC_I-like_Ag-recog_sf"/>
</dbReference>
<dbReference type="FunFam" id="2.60.40.10:FF:000204">
    <property type="entry name" value="Major histocompatibility complex, class I-related protein"/>
    <property type="match status" value="1"/>
</dbReference>
<dbReference type="Proteomes" id="UP000472266">
    <property type="component" value="Unplaced"/>
</dbReference>
<dbReference type="GO" id="GO:0002474">
    <property type="term" value="P:antigen processing and presentation of peptide antigen via MHC class I"/>
    <property type="evidence" value="ECO:0007669"/>
    <property type="project" value="UniProtKB-KW"/>
</dbReference>
<dbReference type="InterPro" id="IPR003006">
    <property type="entry name" value="Ig/MHC_CS"/>
</dbReference>
<keyword evidence="6 12" id="KW-1133">Transmembrane helix</keyword>
<dbReference type="Pfam" id="PF00129">
    <property type="entry name" value="MHC_I"/>
    <property type="match status" value="1"/>
</dbReference>
<dbReference type="GeneTree" id="ENSGT01120000271828"/>
<keyword evidence="5" id="KW-0391">Immunity</keyword>
<dbReference type="SUPFAM" id="SSF54452">
    <property type="entry name" value="MHC antigen-recognition domain"/>
    <property type="match status" value="1"/>
</dbReference>
<feature type="region of interest" description="Disordered" evidence="11">
    <location>
        <begin position="336"/>
        <end position="355"/>
    </location>
</feature>
<comment type="subcellular location">
    <subcellularLocation>
        <location evidence="1">Membrane</location>
        <topology evidence="1">Single-pass type I membrane protein</topology>
    </subcellularLocation>
</comment>
<dbReference type="KEGG" id="shab:115603461"/>
<feature type="signal peptide" evidence="13">
    <location>
        <begin position="1"/>
        <end position="18"/>
    </location>
</feature>
<protein>
    <submittedName>
        <fullName evidence="15">Class I histocompatibility antigen, F10 alpha chain-like</fullName>
    </submittedName>
</protein>
<evidence type="ECO:0000256" key="8">
    <source>
        <dbReference type="ARBA" id="ARBA00023157"/>
    </source>
</evidence>
<gene>
    <name evidence="15" type="primary">LOC115603461</name>
</gene>
<dbReference type="Ensembl" id="ENSSHBT00005001265.1">
    <property type="protein sequence ID" value="ENSSHBP00005001035.1"/>
    <property type="gene ID" value="ENSSHBG00005000956.1"/>
</dbReference>
<keyword evidence="3 12" id="KW-0812">Transmembrane</keyword>
<name>A0A672TGC8_STRHB</name>
<dbReference type="GO" id="GO:0005615">
    <property type="term" value="C:extracellular space"/>
    <property type="evidence" value="ECO:0007669"/>
    <property type="project" value="TreeGrafter"/>
</dbReference>
<dbReference type="InterPro" id="IPR011162">
    <property type="entry name" value="MHC_I/II-like_Ag-recog"/>
</dbReference>
<dbReference type="InterPro" id="IPR003597">
    <property type="entry name" value="Ig_C1-set"/>
</dbReference>
<reference evidence="15" key="2">
    <citation type="submission" date="2025-09" db="UniProtKB">
        <authorList>
            <consortium name="Ensembl"/>
        </authorList>
    </citation>
    <scope>IDENTIFICATION</scope>
</reference>
<dbReference type="InParanoid" id="A0A672TGC8"/>
<feature type="chain" id="PRO_5025615900" evidence="13">
    <location>
        <begin position="19"/>
        <end position="355"/>
    </location>
</feature>
<dbReference type="Gene3D" id="2.60.40.10">
    <property type="entry name" value="Immunoglobulins"/>
    <property type="match status" value="1"/>
</dbReference>
<organism evidence="15 16">
    <name type="scientific">Strigops habroptila</name>
    <name type="common">Kakapo</name>
    <dbReference type="NCBI Taxonomy" id="2489341"/>
    <lineage>
        <taxon>Eukaryota</taxon>
        <taxon>Metazoa</taxon>
        <taxon>Chordata</taxon>
        <taxon>Craniata</taxon>
        <taxon>Vertebrata</taxon>
        <taxon>Euteleostomi</taxon>
        <taxon>Archelosauria</taxon>
        <taxon>Archosauria</taxon>
        <taxon>Dinosauria</taxon>
        <taxon>Saurischia</taxon>
        <taxon>Theropoda</taxon>
        <taxon>Coelurosauria</taxon>
        <taxon>Aves</taxon>
        <taxon>Neognathae</taxon>
        <taxon>Neoaves</taxon>
        <taxon>Telluraves</taxon>
        <taxon>Australaves</taxon>
        <taxon>Psittaciformes</taxon>
        <taxon>Psittacidae</taxon>
        <taxon>Strigops</taxon>
    </lineage>
</organism>
<dbReference type="InterPro" id="IPR050208">
    <property type="entry name" value="MHC_class-I_related"/>
</dbReference>
<dbReference type="FunCoup" id="A0A672TGC8">
    <property type="interactions" value="147"/>
</dbReference>
<dbReference type="FunFam" id="3.30.500.10:FF:000001">
    <property type="entry name" value="H-2 class I histocompatibility antigen, alpha chain"/>
    <property type="match status" value="1"/>
</dbReference>
<accession>A0A672TGC8</accession>
<evidence type="ECO:0000256" key="3">
    <source>
        <dbReference type="ARBA" id="ARBA00022692"/>
    </source>
</evidence>
<keyword evidence="2" id="KW-0490">MHC I</keyword>
<comment type="similarity">
    <text evidence="10">Belongs to the MHC class I family.</text>
</comment>
<dbReference type="AlphaFoldDB" id="A0A672TGC8"/>
<evidence type="ECO:0000256" key="5">
    <source>
        <dbReference type="ARBA" id="ARBA00022859"/>
    </source>
</evidence>
<dbReference type="RefSeq" id="XP_030331222.1">
    <property type="nucleotide sequence ID" value="XM_030475362.1"/>
</dbReference>
<dbReference type="InterPro" id="IPR013783">
    <property type="entry name" value="Ig-like_fold"/>
</dbReference>
<dbReference type="OMA" id="EGSCMEW"/>
<keyword evidence="9" id="KW-0325">Glycoprotein</keyword>
<dbReference type="Gene3D" id="3.30.500.10">
    <property type="entry name" value="MHC class I-like antigen recognition-like"/>
    <property type="match status" value="1"/>
</dbReference>
<dbReference type="SUPFAM" id="SSF48726">
    <property type="entry name" value="Immunoglobulin"/>
    <property type="match status" value="1"/>
</dbReference>
<evidence type="ECO:0000313" key="16">
    <source>
        <dbReference type="Proteomes" id="UP000472266"/>
    </source>
</evidence>
<keyword evidence="8" id="KW-1015">Disulfide bond</keyword>
<dbReference type="PRINTS" id="PR01638">
    <property type="entry name" value="MHCCLASSI"/>
</dbReference>
<evidence type="ECO:0000259" key="14">
    <source>
        <dbReference type="PROSITE" id="PS50835"/>
    </source>
</evidence>
<dbReference type="PANTHER" id="PTHR16675">
    <property type="entry name" value="MHC CLASS I-RELATED"/>
    <property type="match status" value="1"/>
</dbReference>
<evidence type="ECO:0000256" key="11">
    <source>
        <dbReference type="SAM" id="MobiDB-lite"/>
    </source>
</evidence>
<dbReference type="PROSITE" id="PS00290">
    <property type="entry name" value="IG_MHC"/>
    <property type="match status" value="1"/>
</dbReference>
<reference evidence="15" key="1">
    <citation type="submission" date="2025-08" db="UniProtKB">
        <authorList>
            <consortium name="Ensembl"/>
        </authorList>
    </citation>
    <scope>IDENTIFICATION</scope>
</reference>
<dbReference type="OrthoDB" id="8936120at2759"/>
<dbReference type="InterPro" id="IPR036179">
    <property type="entry name" value="Ig-like_dom_sf"/>
</dbReference>
<dbReference type="GO" id="GO:0042612">
    <property type="term" value="C:MHC class I protein complex"/>
    <property type="evidence" value="ECO:0007669"/>
    <property type="project" value="UniProtKB-KW"/>
</dbReference>
<proteinExistence type="inferred from homology"/>
<dbReference type="InterPro" id="IPR001039">
    <property type="entry name" value="MHC_I_a_a1/a2"/>
</dbReference>
<dbReference type="PROSITE" id="PS50835">
    <property type="entry name" value="IG_LIKE"/>
    <property type="match status" value="1"/>
</dbReference>
<dbReference type="InterPro" id="IPR011161">
    <property type="entry name" value="MHC_I-like_Ag-recog"/>
</dbReference>
<dbReference type="SMART" id="SM00407">
    <property type="entry name" value="IGc1"/>
    <property type="match status" value="1"/>
</dbReference>
<evidence type="ECO:0000256" key="10">
    <source>
        <dbReference type="RuleBase" id="RU004439"/>
    </source>
</evidence>
<evidence type="ECO:0000256" key="7">
    <source>
        <dbReference type="ARBA" id="ARBA00023136"/>
    </source>
</evidence>
<evidence type="ECO:0000256" key="4">
    <source>
        <dbReference type="ARBA" id="ARBA00022729"/>
    </source>
</evidence>
<evidence type="ECO:0000256" key="9">
    <source>
        <dbReference type="ARBA" id="ARBA00023180"/>
    </source>
</evidence>
<evidence type="ECO:0000256" key="12">
    <source>
        <dbReference type="SAM" id="Phobius"/>
    </source>
</evidence>
<keyword evidence="4 13" id="KW-0732">Signal</keyword>
<evidence type="ECO:0000313" key="15">
    <source>
        <dbReference type="Ensembl" id="ENSSHBP00005001035.1"/>
    </source>
</evidence>